<sequence length="173" mass="19456">RHHPHPNPSILLFTCLPLSPASRSVISSQPPLPRRRSREAAPPIPAMDASYRRSGAGGGGGSAPRTVEDIFKDYRARRNAIHRALTHDVEEFYAQCDPGEAPTRSLPSLLQFRFNWLRAALLRSRCAFVSRQRRRTCACTGTPTRRGRWRCPRRRCPPSCRSRRSGSTLRATG</sequence>
<keyword evidence="1" id="KW-0804">Transcription</keyword>
<keyword evidence="1" id="KW-0862">Zinc</keyword>
<dbReference type="GO" id="GO:0008270">
    <property type="term" value="F:zinc ion binding"/>
    <property type="evidence" value="ECO:0007669"/>
    <property type="project" value="UniProtKB-KW"/>
</dbReference>
<organism evidence="5 6">
    <name type="scientific">Aegilops tauschii subsp. strangulata</name>
    <name type="common">Goatgrass</name>
    <dbReference type="NCBI Taxonomy" id="200361"/>
    <lineage>
        <taxon>Eukaryota</taxon>
        <taxon>Viridiplantae</taxon>
        <taxon>Streptophyta</taxon>
        <taxon>Embryophyta</taxon>
        <taxon>Tracheophyta</taxon>
        <taxon>Spermatophyta</taxon>
        <taxon>Magnoliopsida</taxon>
        <taxon>Liliopsida</taxon>
        <taxon>Poales</taxon>
        <taxon>Poaceae</taxon>
        <taxon>BOP clade</taxon>
        <taxon>Pooideae</taxon>
        <taxon>Triticodae</taxon>
        <taxon>Triticeae</taxon>
        <taxon>Triticinae</taxon>
        <taxon>Aegilops</taxon>
    </lineage>
</organism>
<reference evidence="5" key="5">
    <citation type="journal article" date="2021" name="G3 (Bethesda)">
        <title>Aegilops tauschii genome assembly Aet v5.0 features greater sequence contiguity and improved annotation.</title>
        <authorList>
            <person name="Wang L."/>
            <person name="Zhu T."/>
            <person name="Rodriguez J.C."/>
            <person name="Deal K.R."/>
            <person name="Dubcovsky J."/>
            <person name="McGuire P.E."/>
            <person name="Lux T."/>
            <person name="Spannagl M."/>
            <person name="Mayer K.F.X."/>
            <person name="Baldrich P."/>
            <person name="Meyers B.C."/>
            <person name="Huo N."/>
            <person name="Gu Y.Q."/>
            <person name="Zhou H."/>
            <person name="Devos K.M."/>
            <person name="Bennetzen J.L."/>
            <person name="Unver T."/>
            <person name="Budak H."/>
            <person name="Gulick P.J."/>
            <person name="Galiba G."/>
            <person name="Kalapos B."/>
            <person name="Nelson D.R."/>
            <person name="Li P."/>
            <person name="You F.M."/>
            <person name="Luo M.C."/>
            <person name="Dvorak J."/>
        </authorList>
    </citation>
    <scope>NUCLEOTIDE SEQUENCE [LARGE SCALE GENOMIC DNA]</scope>
    <source>
        <strain evidence="5">cv. AL8/78</strain>
    </source>
</reference>
<dbReference type="AlphaFoldDB" id="A0A452Y352"/>
<keyword evidence="1" id="KW-0479">Metal-binding</keyword>
<evidence type="ECO:0000313" key="5">
    <source>
        <dbReference type="EnsemblPlants" id="AET1Gv20275200.1"/>
    </source>
</evidence>
<name>A0A452Y352_AEGTS</name>
<dbReference type="GO" id="GO:0005634">
    <property type="term" value="C:nucleus"/>
    <property type="evidence" value="ECO:0007669"/>
    <property type="project" value="UniProtKB-SubCell"/>
</dbReference>
<evidence type="ECO:0000256" key="3">
    <source>
        <dbReference type="SAM" id="SignalP"/>
    </source>
</evidence>
<dbReference type="Proteomes" id="UP000015105">
    <property type="component" value="Chromosome 1D"/>
</dbReference>
<dbReference type="Pfam" id="PF12165">
    <property type="entry name" value="Alfin"/>
    <property type="match status" value="1"/>
</dbReference>
<proteinExistence type="inferred from homology"/>
<reference evidence="6" key="1">
    <citation type="journal article" date="2014" name="Science">
        <title>Ancient hybridizations among the ancestral genomes of bread wheat.</title>
        <authorList>
            <consortium name="International Wheat Genome Sequencing Consortium,"/>
            <person name="Marcussen T."/>
            <person name="Sandve S.R."/>
            <person name="Heier L."/>
            <person name="Spannagl M."/>
            <person name="Pfeifer M."/>
            <person name="Jakobsen K.S."/>
            <person name="Wulff B.B."/>
            <person name="Steuernagel B."/>
            <person name="Mayer K.F."/>
            <person name="Olsen O.A."/>
        </authorList>
    </citation>
    <scope>NUCLEOTIDE SEQUENCE [LARGE SCALE GENOMIC DNA]</scope>
    <source>
        <strain evidence="6">cv. AL8/78</strain>
    </source>
</reference>
<evidence type="ECO:0000313" key="6">
    <source>
        <dbReference type="Proteomes" id="UP000015105"/>
    </source>
</evidence>
<keyword evidence="3" id="KW-0732">Signal</keyword>
<dbReference type="PANTHER" id="PTHR12321">
    <property type="entry name" value="CPG BINDING PROTEIN"/>
    <property type="match status" value="1"/>
</dbReference>
<comment type="subcellular location">
    <subcellularLocation>
        <location evidence="1">Nucleus</location>
    </subcellularLocation>
</comment>
<dbReference type="GO" id="GO:0042393">
    <property type="term" value="F:histone binding"/>
    <property type="evidence" value="ECO:0007669"/>
    <property type="project" value="UniProtKB-UniRule"/>
</dbReference>
<reference evidence="5" key="3">
    <citation type="journal article" date="2017" name="Nature">
        <title>Genome sequence of the progenitor of the wheat D genome Aegilops tauschii.</title>
        <authorList>
            <person name="Luo M.C."/>
            <person name="Gu Y.Q."/>
            <person name="Puiu D."/>
            <person name="Wang H."/>
            <person name="Twardziok S.O."/>
            <person name="Deal K.R."/>
            <person name="Huo N."/>
            <person name="Zhu T."/>
            <person name="Wang L."/>
            <person name="Wang Y."/>
            <person name="McGuire P.E."/>
            <person name="Liu S."/>
            <person name="Long H."/>
            <person name="Ramasamy R.K."/>
            <person name="Rodriguez J.C."/>
            <person name="Van S.L."/>
            <person name="Yuan L."/>
            <person name="Wang Z."/>
            <person name="Xia Z."/>
            <person name="Xiao L."/>
            <person name="Anderson O.D."/>
            <person name="Ouyang S."/>
            <person name="Liang Y."/>
            <person name="Zimin A.V."/>
            <person name="Pertea G."/>
            <person name="Qi P."/>
            <person name="Bennetzen J.L."/>
            <person name="Dai X."/>
            <person name="Dawson M.W."/>
            <person name="Muller H.G."/>
            <person name="Kugler K."/>
            <person name="Rivarola-Duarte L."/>
            <person name="Spannagl M."/>
            <person name="Mayer K.F.X."/>
            <person name="Lu F.H."/>
            <person name="Bevan M.W."/>
            <person name="Leroy P."/>
            <person name="Li P."/>
            <person name="You F.M."/>
            <person name="Sun Q."/>
            <person name="Liu Z."/>
            <person name="Lyons E."/>
            <person name="Wicker T."/>
            <person name="Salzberg S.L."/>
            <person name="Devos K.M."/>
            <person name="Dvorak J."/>
        </authorList>
    </citation>
    <scope>NUCLEOTIDE SEQUENCE [LARGE SCALE GENOMIC DNA]</scope>
    <source>
        <strain evidence="5">cv. AL8/78</strain>
    </source>
</reference>
<keyword evidence="1" id="KW-0539">Nucleus</keyword>
<comment type="similarity">
    <text evidence="1">Belongs to the Alfin family.</text>
</comment>
<dbReference type="PANTHER" id="PTHR12321:SF181">
    <property type="entry name" value="PHD FINGER PROTEIN ALFIN-LIKE 1"/>
    <property type="match status" value="1"/>
</dbReference>
<dbReference type="InterPro" id="IPR045104">
    <property type="entry name" value="Alfin"/>
</dbReference>
<evidence type="ECO:0000259" key="4">
    <source>
        <dbReference type="Pfam" id="PF12165"/>
    </source>
</evidence>
<feature type="region of interest" description="Disordered" evidence="2">
    <location>
        <begin position="24"/>
        <end position="64"/>
    </location>
</feature>
<dbReference type="GO" id="GO:0006325">
    <property type="term" value="P:chromatin organization"/>
    <property type="evidence" value="ECO:0007669"/>
    <property type="project" value="UniProtKB-UniRule"/>
</dbReference>
<comment type="function">
    <text evidence="1">Histone-binding component that specifically recognizes H3 tails trimethylated on 'Lys-4' (H3K4me3), which mark transcription start sites of virtually all active genes.</text>
</comment>
<feature type="domain" description="Alfin N-terminal" evidence="4">
    <location>
        <begin position="66"/>
        <end position="99"/>
    </location>
</feature>
<dbReference type="GO" id="GO:0003712">
    <property type="term" value="F:transcription coregulator activity"/>
    <property type="evidence" value="ECO:0007669"/>
    <property type="project" value="TreeGrafter"/>
</dbReference>
<reference evidence="5" key="4">
    <citation type="submission" date="2019-03" db="UniProtKB">
        <authorList>
            <consortium name="EnsemblPlants"/>
        </authorList>
    </citation>
    <scope>IDENTIFICATION</scope>
</reference>
<keyword evidence="1" id="KW-0805">Transcription regulation</keyword>
<dbReference type="EnsemblPlants" id="AET1Gv20275200.1">
    <property type="protein sequence ID" value="AET1Gv20275200.1"/>
    <property type="gene ID" value="AET1Gv20275200"/>
</dbReference>
<reference evidence="6" key="2">
    <citation type="journal article" date="2017" name="Nat. Plants">
        <title>The Aegilops tauschii genome reveals multiple impacts of transposons.</title>
        <authorList>
            <person name="Zhao G."/>
            <person name="Zou C."/>
            <person name="Li K."/>
            <person name="Wang K."/>
            <person name="Li T."/>
            <person name="Gao L."/>
            <person name="Zhang X."/>
            <person name="Wang H."/>
            <person name="Yang Z."/>
            <person name="Liu X."/>
            <person name="Jiang W."/>
            <person name="Mao L."/>
            <person name="Kong X."/>
            <person name="Jiao Y."/>
            <person name="Jia J."/>
        </authorList>
    </citation>
    <scope>NUCLEOTIDE SEQUENCE [LARGE SCALE GENOMIC DNA]</scope>
    <source>
        <strain evidence="6">cv. AL8/78</strain>
    </source>
</reference>
<feature type="signal peptide" evidence="3">
    <location>
        <begin position="1"/>
        <end position="23"/>
    </location>
</feature>
<evidence type="ECO:0000256" key="2">
    <source>
        <dbReference type="SAM" id="MobiDB-lite"/>
    </source>
</evidence>
<keyword evidence="1" id="KW-0863">Zinc-finger</keyword>
<comment type="domain">
    <text evidence="1">The PHD-type zinc finger mediates the binding to H3K4me3.</text>
</comment>
<dbReference type="Gramene" id="AET1Gv20275200.1">
    <property type="protein sequence ID" value="AET1Gv20275200.1"/>
    <property type="gene ID" value="AET1Gv20275200"/>
</dbReference>
<accession>A0A452Y352</accession>
<dbReference type="GO" id="GO:0006355">
    <property type="term" value="P:regulation of DNA-templated transcription"/>
    <property type="evidence" value="ECO:0007669"/>
    <property type="project" value="UniProtKB-UniRule"/>
</dbReference>
<dbReference type="GO" id="GO:0000976">
    <property type="term" value="F:transcription cis-regulatory region binding"/>
    <property type="evidence" value="ECO:0007669"/>
    <property type="project" value="TreeGrafter"/>
</dbReference>
<dbReference type="InterPro" id="IPR021998">
    <property type="entry name" value="Alfin_N"/>
</dbReference>
<keyword evidence="6" id="KW-1185">Reference proteome</keyword>
<keyword evidence="1" id="KW-0156">Chromatin regulator</keyword>
<evidence type="ECO:0000256" key="1">
    <source>
        <dbReference type="RuleBase" id="RU369089"/>
    </source>
</evidence>
<comment type="subunit">
    <text evidence="1">Interacts with H3K4me3 and to a lesser extent with H3K4me2.</text>
</comment>
<protein>
    <recommendedName>
        <fullName evidence="1">PHD finger protein ALFIN-LIKE</fullName>
    </recommendedName>
</protein>
<feature type="chain" id="PRO_5019320843" description="PHD finger protein ALFIN-LIKE" evidence="3">
    <location>
        <begin position="24"/>
        <end position="173"/>
    </location>
</feature>